<organism evidence="1 2">
    <name type="scientific">Malus baccata</name>
    <name type="common">Siberian crab apple</name>
    <name type="synonym">Pyrus baccata</name>
    <dbReference type="NCBI Taxonomy" id="106549"/>
    <lineage>
        <taxon>Eukaryota</taxon>
        <taxon>Viridiplantae</taxon>
        <taxon>Streptophyta</taxon>
        <taxon>Embryophyta</taxon>
        <taxon>Tracheophyta</taxon>
        <taxon>Spermatophyta</taxon>
        <taxon>Magnoliopsida</taxon>
        <taxon>eudicotyledons</taxon>
        <taxon>Gunneridae</taxon>
        <taxon>Pentapetalae</taxon>
        <taxon>rosids</taxon>
        <taxon>fabids</taxon>
        <taxon>Rosales</taxon>
        <taxon>Rosaceae</taxon>
        <taxon>Amygdaloideae</taxon>
        <taxon>Maleae</taxon>
        <taxon>Malus</taxon>
    </lineage>
</organism>
<dbReference type="InterPro" id="IPR015915">
    <property type="entry name" value="Kelch-typ_b-propeller"/>
</dbReference>
<dbReference type="STRING" id="106549.A0A540KN55"/>
<dbReference type="SUPFAM" id="SSF117281">
    <property type="entry name" value="Kelch motif"/>
    <property type="match status" value="1"/>
</dbReference>
<keyword evidence="2" id="KW-1185">Reference proteome</keyword>
<evidence type="ECO:0000313" key="2">
    <source>
        <dbReference type="Proteomes" id="UP000315295"/>
    </source>
</evidence>
<dbReference type="Gene3D" id="2.120.10.80">
    <property type="entry name" value="Kelch-type beta propeller"/>
    <property type="match status" value="1"/>
</dbReference>
<accession>A0A540KN55</accession>
<dbReference type="AlphaFoldDB" id="A0A540KN55"/>
<proteinExistence type="predicted"/>
<reference evidence="1 2" key="1">
    <citation type="journal article" date="2019" name="G3 (Bethesda)">
        <title>Sequencing of a Wild Apple (Malus baccata) Genome Unravels the Differences Between Cultivated and Wild Apple Species Regarding Disease Resistance and Cold Tolerance.</title>
        <authorList>
            <person name="Chen X."/>
        </authorList>
    </citation>
    <scope>NUCLEOTIDE SEQUENCE [LARGE SCALE GENOMIC DNA]</scope>
    <source>
        <strain evidence="2">cv. Shandingzi</strain>
        <tissue evidence="1">Leaves</tissue>
    </source>
</reference>
<dbReference type="Proteomes" id="UP000315295">
    <property type="component" value="Unassembled WGS sequence"/>
</dbReference>
<evidence type="ECO:0000313" key="1">
    <source>
        <dbReference type="EMBL" id="TQD75666.1"/>
    </source>
</evidence>
<protein>
    <recommendedName>
        <fullName evidence="3">F-box associated domain-containing protein</fullName>
    </recommendedName>
</protein>
<name>A0A540KN55_MALBA</name>
<dbReference type="EMBL" id="VIEB01001082">
    <property type="protein sequence ID" value="TQD75666.1"/>
    <property type="molecule type" value="Genomic_DNA"/>
</dbReference>
<sequence length="250" mass="28181">MDTKSIFVLLECFTNKNGEAELYQVSQPNGGGDCGKHGDQDKGRYSWIFPSGRVLLSHWFKGKLYMLLPVWETDLGTGTSTKWLSMGRTFDPHHKLTSKFKAPDSLEPCGALISAYDNCYYLAQPRVHGERSSPFQCYHLGSNTWKDLPRIPPNLRHNLHDTVAGYAVCSGHILVSISNRLFAYHVHEKKWHSVSKPNRCFGISGRAVILGDYIYDVDSMSGLVCEITFDCTDYNLSTHVFLEGLTSFCE</sequence>
<evidence type="ECO:0008006" key="3">
    <source>
        <dbReference type="Google" id="ProtNLM"/>
    </source>
</evidence>
<gene>
    <name evidence="1" type="ORF">C1H46_038808</name>
</gene>
<comment type="caution">
    <text evidence="1">The sequence shown here is derived from an EMBL/GenBank/DDBJ whole genome shotgun (WGS) entry which is preliminary data.</text>
</comment>